<dbReference type="InParanoid" id="H2YH60"/>
<name>H2YH60_CIOSA</name>
<dbReference type="PROSITE" id="PS51221">
    <property type="entry name" value="TTL"/>
    <property type="match status" value="1"/>
</dbReference>
<evidence type="ECO:0008006" key="6">
    <source>
        <dbReference type="Google" id="ProtNLM"/>
    </source>
</evidence>
<proteinExistence type="predicted"/>
<organism evidence="4 5">
    <name type="scientific">Ciona savignyi</name>
    <name type="common">Pacific transparent sea squirt</name>
    <dbReference type="NCBI Taxonomy" id="51511"/>
    <lineage>
        <taxon>Eukaryota</taxon>
        <taxon>Metazoa</taxon>
        <taxon>Chordata</taxon>
        <taxon>Tunicata</taxon>
        <taxon>Ascidiacea</taxon>
        <taxon>Phlebobranchia</taxon>
        <taxon>Cionidae</taxon>
        <taxon>Ciona</taxon>
    </lineage>
</organism>
<evidence type="ECO:0000256" key="2">
    <source>
        <dbReference type="ARBA" id="ARBA00022741"/>
    </source>
</evidence>
<dbReference type="PANTHER" id="PTHR12241:SF154">
    <property type="entry name" value="TUBULIN POLYGLUTAMYLASE TTLL11"/>
    <property type="match status" value="1"/>
</dbReference>
<reference evidence="4" key="3">
    <citation type="submission" date="2025-09" db="UniProtKB">
        <authorList>
            <consortium name="Ensembl"/>
        </authorList>
    </citation>
    <scope>IDENTIFICATION</scope>
</reference>
<dbReference type="GO" id="GO:0015631">
    <property type="term" value="F:tubulin binding"/>
    <property type="evidence" value="ECO:0007669"/>
    <property type="project" value="TreeGrafter"/>
</dbReference>
<sequence>MLAIRTMNSLFPNKFDFYPETWIYPQELASILSDSTKEPVDTNCPSYLFKPDTECRGTGIELLNRDDFLKKDLGDTAAVVQKYVKNPLLWGDCKFDIRSYFIFTSLDPLEIYYAEGCLVRICTTPFNSVTDDDTLSRSFQHITNTSINVKSDKFQNSTTRTLDQLKQMLTERGFNADEIERKLIRCCIKAFIA</sequence>
<dbReference type="Proteomes" id="UP000007875">
    <property type="component" value="Unassembled WGS sequence"/>
</dbReference>
<dbReference type="InterPro" id="IPR004344">
    <property type="entry name" value="TTL/TTLL_fam"/>
</dbReference>
<dbReference type="GeneTree" id="ENSGT00940000156689"/>
<evidence type="ECO:0000313" key="5">
    <source>
        <dbReference type="Proteomes" id="UP000007875"/>
    </source>
</evidence>
<dbReference type="Pfam" id="PF03133">
    <property type="entry name" value="TTL"/>
    <property type="match status" value="1"/>
</dbReference>
<dbReference type="GO" id="GO:0000226">
    <property type="term" value="P:microtubule cytoskeleton organization"/>
    <property type="evidence" value="ECO:0007669"/>
    <property type="project" value="TreeGrafter"/>
</dbReference>
<reference evidence="4" key="2">
    <citation type="submission" date="2025-08" db="UniProtKB">
        <authorList>
            <consortium name="Ensembl"/>
        </authorList>
    </citation>
    <scope>IDENTIFICATION</scope>
</reference>
<dbReference type="GO" id="GO:0036064">
    <property type="term" value="C:ciliary basal body"/>
    <property type="evidence" value="ECO:0007669"/>
    <property type="project" value="TreeGrafter"/>
</dbReference>
<dbReference type="GO" id="GO:0005524">
    <property type="term" value="F:ATP binding"/>
    <property type="evidence" value="ECO:0007669"/>
    <property type="project" value="UniProtKB-KW"/>
</dbReference>
<dbReference type="PANTHER" id="PTHR12241">
    <property type="entry name" value="TUBULIN POLYGLUTAMYLASE"/>
    <property type="match status" value="1"/>
</dbReference>
<dbReference type="eggNOG" id="KOG2158">
    <property type="taxonomic scope" value="Eukaryota"/>
</dbReference>
<keyword evidence="1" id="KW-0436">Ligase</keyword>
<keyword evidence="2" id="KW-0547">Nucleotide-binding</keyword>
<dbReference type="AlphaFoldDB" id="H2YH60"/>
<accession>H2YH60</accession>
<evidence type="ECO:0000256" key="1">
    <source>
        <dbReference type="ARBA" id="ARBA00022598"/>
    </source>
</evidence>
<evidence type="ECO:0000313" key="4">
    <source>
        <dbReference type="Ensembl" id="ENSCSAVP00000004659.1"/>
    </source>
</evidence>
<evidence type="ECO:0000256" key="3">
    <source>
        <dbReference type="ARBA" id="ARBA00022840"/>
    </source>
</evidence>
<dbReference type="Gene3D" id="3.30.470.20">
    <property type="entry name" value="ATP-grasp fold, B domain"/>
    <property type="match status" value="1"/>
</dbReference>
<dbReference type="Ensembl" id="ENSCSAVT00000004726.1">
    <property type="protein sequence ID" value="ENSCSAVP00000004659.1"/>
    <property type="gene ID" value="ENSCSAVG00000002780.1"/>
</dbReference>
<protein>
    <recommendedName>
        <fullName evidence="6">Tubulin--tyrosine ligase-like protein 9</fullName>
    </recommendedName>
</protein>
<dbReference type="GO" id="GO:0070740">
    <property type="term" value="F:tubulin-glutamic acid ligase activity"/>
    <property type="evidence" value="ECO:0007669"/>
    <property type="project" value="TreeGrafter"/>
</dbReference>
<reference evidence="5" key="1">
    <citation type="submission" date="2003-08" db="EMBL/GenBank/DDBJ databases">
        <authorList>
            <person name="Birren B."/>
            <person name="Nusbaum C."/>
            <person name="Abebe A."/>
            <person name="Abouelleil A."/>
            <person name="Adekoya E."/>
            <person name="Ait-zahra M."/>
            <person name="Allen N."/>
            <person name="Allen T."/>
            <person name="An P."/>
            <person name="Anderson M."/>
            <person name="Anderson S."/>
            <person name="Arachchi H."/>
            <person name="Armbruster J."/>
            <person name="Bachantsang P."/>
            <person name="Baldwin J."/>
            <person name="Barry A."/>
            <person name="Bayul T."/>
            <person name="Blitshsteyn B."/>
            <person name="Bloom T."/>
            <person name="Blye J."/>
            <person name="Boguslavskiy L."/>
            <person name="Borowsky M."/>
            <person name="Boukhgalter B."/>
            <person name="Brunache A."/>
            <person name="Butler J."/>
            <person name="Calixte N."/>
            <person name="Calvo S."/>
            <person name="Camarata J."/>
            <person name="Campo K."/>
            <person name="Chang J."/>
            <person name="Cheshatsang Y."/>
            <person name="Citroen M."/>
            <person name="Collymore A."/>
            <person name="Considine T."/>
            <person name="Cook A."/>
            <person name="Cooke P."/>
            <person name="Corum B."/>
            <person name="Cuomo C."/>
            <person name="David R."/>
            <person name="Dawoe T."/>
            <person name="Degray S."/>
            <person name="Dodge S."/>
            <person name="Dooley K."/>
            <person name="Dorje P."/>
            <person name="Dorjee K."/>
            <person name="Dorris L."/>
            <person name="Duffey N."/>
            <person name="Dupes A."/>
            <person name="Elkins T."/>
            <person name="Engels R."/>
            <person name="Erickson J."/>
            <person name="Farina A."/>
            <person name="Faro S."/>
            <person name="Ferreira P."/>
            <person name="Fischer H."/>
            <person name="Fitzgerald M."/>
            <person name="Foley K."/>
            <person name="Gage D."/>
            <person name="Galagan J."/>
            <person name="Gearin G."/>
            <person name="Gnerre S."/>
            <person name="Gnirke A."/>
            <person name="Goyette A."/>
            <person name="Graham J."/>
            <person name="Grandbois E."/>
            <person name="Gyaltsen K."/>
            <person name="Hafez N."/>
            <person name="Hagopian D."/>
            <person name="Hagos B."/>
            <person name="Hall J."/>
            <person name="Hatcher B."/>
            <person name="Heller A."/>
            <person name="Higgins H."/>
            <person name="Honan T."/>
            <person name="Horn A."/>
            <person name="Houde N."/>
            <person name="Hughes L."/>
            <person name="Hulme W."/>
            <person name="Husby E."/>
            <person name="Iliev I."/>
            <person name="Jaffe D."/>
            <person name="Jones C."/>
            <person name="Kamal M."/>
            <person name="Kamat A."/>
            <person name="Kamvysselis M."/>
            <person name="Karlsson E."/>
            <person name="Kells C."/>
            <person name="Kieu A."/>
            <person name="Kisner P."/>
            <person name="Kodira C."/>
            <person name="Kulbokas E."/>
            <person name="Labutti K."/>
            <person name="Lama D."/>
            <person name="Landers T."/>
            <person name="Leger J."/>
            <person name="Levine S."/>
            <person name="Lewis D."/>
            <person name="Lewis T."/>
            <person name="Lindblad-toh K."/>
            <person name="Liu X."/>
            <person name="Lokyitsang T."/>
            <person name="Lokyitsang Y."/>
            <person name="Lucien O."/>
            <person name="Lui A."/>
            <person name="Ma L.J."/>
            <person name="Mabbitt R."/>
            <person name="Macdonald J."/>
            <person name="Maclean C."/>
            <person name="Major J."/>
            <person name="Manning J."/>
            <person name="Marabella R."/>
            <person name="Maru K."/>
            <person name="Matthews C."/>
            <person name="Mauceli E."/>
            <person name="Mccarthy M."/>
            <person name="Mcdonough S."/>
            <person name="Mcghee T."/>
            <person name="Meldrim J."/>
            <person name="Meneus L."/>
            <person name="Mesirov J."/>
            <person name="Mihalev A."/>
            <person name="Mihova T."/>
            <person name="Mikkelsen T."/>
            <person name="Mlenga V."/>
            <person name="Moru K."/>
            <person name="Mozes J."/>
            <person name="Mulrain L."/>
            <person name="Munson G."/>
            <person name="Naylor J."/>
            <person name="Newes C."/>
            <person name="Nguyen C."/>
            <person name="Nguyen N."/>
            <person name="Nguyen T."/>
            <person name="Nicol R."/>
            <person name="Nielsen C."/>
            <person name="Nizzari M."/>
            <person name="Norbu C."/>
            <person name="Norbu N."/>
            <person name="O'donnell P."/>
            <person name="Okoawo O."/>
            <person name="O'leary S."/>
            <person name="Omotosho B."/>
            <person name="O'neill K."/>
            <person name="Osman S."/>
            <person name="Parker S."/>
            <person name="Perrin D."/>
            <person name="Phunkhang P."/>
            <person name="Piqani B."/>
            <person name="Purcell S."/>
            <person name="Rachupka T."/>
            <person name="Ramasamy U."/>
            <person name="Rameau R."/>
            <person name="Ray V."/>
            <person name="Raymond C."/>
            <person name="Retta R."/>
            <person name="Richardson S."/>
            <person name="Rise C."/>
            <person name="Rodriguez J."/>
            <person name="Rogers J."/>
            <person name="Rogov P."/>
            <person name="Rutman M."/>
            <person name="Schupbach R."/>
            <person name="Seaman C."/>
            <person name="Settipalli S."/>
            <person name="Sharpe T."/>
            <person name="Sheridan J."/>
            <person name="Sherpa N."/>
            <person name="Shi J."/>
            <person name="Smirnov S."/>
            <person name="Smith C."/>
            <person name="Sougnez C."/>
            <person name="Spencer B."/>
            <person name="Stalker J."/>
            <person name="Stange-thomann N."/>
            <person name="Stavropoulos S."/>
            <person name="Stetson K."/>
            <person name="Stone C."/>
            <person name="Stone S."/>
            <person name="Stubbs M."/>
            <person name="Talamas J."/>
            <person name="Tchuinga P."/>
            <person name="Tenzing P."/>
            <person name="Tesfaye S."/>
            <person name="Theodore J."/>
            <person name="Thoulutsang Y."/>
            <person name="Topham K."/>
            <person name="Towey S."/>
            <person name="Tsamla T."/>
            <person name="Tsomo N."/>
            <person name="Vallee D."/>
            <person name="Vassiliev H."/>
            <person name="Venkataraman V."/>
            <person name="Vinson J."/>
            <person name="Vo A."/>
            <person name="Wade C."/>
            <person name="Wang S."/>
            <person name="Wangchuk T."/>
            <person name="Wangdi T."/>
            <person name="Whittaker C."/>
            <person name="Wilkinson J."/>
            <person name="Wu Y."/>
            <person name="Wyman D."/>
            <person name="Yadav S."/>
            <person name="Yang S."/>
            <person name="Yang X."/>
            <person name="Yeager S."/>
            <person name="Yee E."/>
            <person name="Young G."/>
            <person name="Zainoun J."/>
            <person name="Zembeck L."/>
            <person name="Zimmer A."/>
            <person name="Zody M."/>
            <person name="Lander E."/>
        </authorList>
    </citation>
    <scope>NUCLEOTIDE SEQUENCE [LARGE SCALE GENOMIC DNA]</scope>
</reference>
<keyword evidence="5" id="KW-1185">Reference proteome</keyword>
<dbReference type="HOGENOM" id="CLU_010131_1_2_1"/>
<keyword evidence="3" id="KW-0067">ATP-binding</keyword>